<feature type="region of interest" description="Disordered" evidence="1">
    <location>
        <begin position="310"/>
        <end position="330"/>
    </location>
</feature>
<evidence type="ECO:0000313" key="4">
    <source>
        <dbReference type="Proteomes" id="UP000244925"/>
    </source>
</evidence>
<reference evidence="4" key="1">
    <citation type="submission" date="2018-02" db="EMBL/GenBank/DDBJ databases">
        <authorList>
            <person name="Clavel T."/>
            <person name="Strowig T."/>
        </authorList>
    </citation>
    <scope>NUCLEOTIDE SEQUENCE [LARGE SCALE GENOMIC DNA]</scope>
    <source>
        <strain evidence="4">DSM 100764</strain>
    </source>
</reference>
<feature type="compositionally biased region" description="Pro residues" evidence="1">
    <location>
        <begin position="261"/>
        <end position="273"/>
    </location>
</feature>
<comment type="caution">
    <text evidence="3">The sequence shown here is derived from an EMBL/GenBank/DDBJ whole genome shotgun (WGS) entry which is preliminary data.</text>
</comment>
<dbReference type="Pfam" id="PF03432">
    <property type="entry name" value="Relaxase"/>
    <property type="match status" value="1"/>
</dbReference>
<keyword evidence="4" id="KW-1185">Reference proteome</keyword>
<dbReference type="GeneID" id="93424727"/>
<dbReference type="RefSeq" id="WP_107036485.1">
    <property type="nucleotide sequence ID" value="NZ_CP098825.1"/>
</dbReference>
<evidence type="ECO:0000256" key="1">
    <source>
        <dbReference type="SAM" id="MobiDB-lite"/>
    </source>
</evidence>
<dbReference type="InterPro" id="IPR005094">
    <property type="entry name" value="Endonuclease_MobA/VirD2"/>
</dbReference>
<feature type="region of interest" description="Disordered" evidence="1">
    <location>
        <begin position="246"/>
        <end position="275"/>
    </location>
</feature>
<dbReference type="Proteomes" id="UP000244925">
    <property type="component" value="Unassembled WGS sequence"/>
</dbReference>
<dbReference type="AlphaFoldDB" id="A0A2V1IWX4"/>
<name>A0A2V1IWX4_9BACT</name>
<feature type="compositionally biased region" description="Basic residues" evidence="1">
    <location>
        <begin position="319"/>
        <end position="330"/>
    </location>
</feature>
<gene>
    <name evidence="3" type="ORF">C5O25_09390</name>
</gene>
<proteinExistence type="predicted"/>
<evidence type="ECO:0000313" key="3">
    <source>
        <dbReference type="EMBL" id="PWB06726.1"/>
    </source>
</evidence>
<accession>A0A2V1IWX4</accession>
<sequence length="330" mass="37199">MVGSITKGSDFGGCVRYALAVDEPGKEARLLYAEGVLSDTPQDIINGFECQRHLNQRVQHWVGHISLSYSPEDSAILTDEKMVKFALEYMERMGIKNTQFIIARHLDKEHPHCHIVFNRVGNDGKCVSDSWEYYRSNDICKELKLKYGLTFGEGRDKVKTHRLKGRDKAKQEVYVAVRDALKVAKDWTTFQRELAKSGVSLRKKYRRGTTIVEGLSFVKGKHKFKASEVAKKRKFSFANIDRILNENKNGRSQTASATPAVPRPTAPRAPKPEPSIASKVIEAGLEIGENLAEGLSGLFKLGPGYDAEQEAMNNEMERRRKKAKRKGRSI</sequence>
<evidence type="ECO:0000259" key="2">
    <source>
        <dbReference type="Pfam" id="PF03432"/>
    </source>
</evidence>
<organism evidence="3 4">
    <name type="scientific">Paramuribaculum intestinale</name>
    <dbReference type="NCBI Taxonomy" id="2094151"/>
    <lineage>
        <taxon>Bacteria</taxon>
        <taxon>Pseudomonadati</taxon>
        <taxon>Bacteroidota</taxon>
        <taxon>Bacteroidia</taxon>
        <taxon>Bacteroidales</taxon>
        <taxon>Muribaculaceae</taxon>
        <taxon>Paramuribaculum</taxon>
    </lineage>
</organism>
<feature type="domain" description="MobA/VirD2-like nuclease" evidence="2">
    <location>
        <begin position="25"/>
        <end position="149"/>
    </location>
</feature>
<protein>
    <recommendedName>
        <fullName evidence="2">MobA/VirD2-like nuclease domain-containing protein</fullName>
    </recommendedName>
</protein>
<dbReference type="EMBL" id="PUBV01000020">
    <property type="protein sequence ID" value="PWB06726.1"/>
    <property type="molecule type" value="Genomic_DNA"/>
</dbReference>